<evidence type="ECO:0000313" key="3">
    <source>
        <dbReference type="Proteomes" id="UP000708208"/>
    </source>
</evidence>
<keyword evidence="1" id="KW-0472">Membrane</keyword>
<evidence type="ECO:0000313" key="2">
    <source>
        <dbReference type="EMBL" id="CAG7718567.1"/>
    </source>
</evidence>
<reference evidence="2" key="1">
    <citation type="submission" date="2021-06" db="EMBL/GenBank/DDBJ databases">
        <authorList>
            <person name="Hodson N. C."/>
            <person name="Mongue J. A."/>
            <person name="Jaron S. K."/>
        </authorList>
    </citation>
    <scope>NUCLEOTIDE SEQUENCE</scope>
</reference>
<keyword evidence="1" id="KW-1133">Transmembrane helix</keyword>
<gene>
    <name evidence="2" type="ORF">AFUS01_LOCUS7950</name>
</gene>
<accession>A0A8J2JGX0</accession>
<keyword evidence="3" id="KW-1185">Reference proteome</keyword>
<evidence type="ECO:0000256" key="1">
    <source>
        <dbReference type="SAM" id="Phobius"/>
    </source>
</evidence>
<organism evidence="2 3">
    <name type="scientific">Allacma fusca</name>
    <dbReference type="NCBI Taxonomy" id="39272"/>
    <lineage>
        <taxon>Eukaryota</taxon>
        <taxon>Metazoa</taxon>
        <taxon>Ecdysozoa</taxon>
        <taxon>Arthropoda</taxon>
        <taxon>Hexapoda</taxon>
        <taxon>Collembola</taxon>
        <taxon>Symphypleona</taxon>
        <taxon>Sminthuridae</taxon>
        <taxon>Allacma</taxon>
    </lineage>
</organism>
<protein>
    <submittedName>
        <fullName evidence="2">Uncharacterized protein</fullName>
    </submittedName>
</protein>
<name>A0A8J2JGX0_9HEXA</name>
<proteinExistence type="predicted"/>
<dbReference type="Proteomes" id="UP000708208">
    <property type="component" value="Unassembled WGS sequence"/>
</dbReference>
<dbReference type="EMBL" id="CAJVCH010054387">
    <property type="protein sequence ID" value="CAG7718567.1"/>
    <property type="molecule type" value="Genomic_DNA"/>
</dbReference>
<feature type="transmembrane region" description="Helical" evidence="1">
    <location>
        <begin position="207"/>
        <end position="227"/>
    </location>
</feature>
<dbReference type="AlphaFoldDB" id="A0A8J2JGX0"/>
<keyword evidence="1" id="KW-0812">Transmembrane</keyword>
<sequence>MSGDRIREKTSIVQLLSTRYDTARPGTFRGGIASSSWHLSFCSSVALLFYLHAWLEMEVAHQHHHGIVNASESYTKKVLTVSQKLLYPLKQNTIENIVLSCDKIAYLDFASKIMDFKIPTAMINFLVKHPLVLGKEKLFVSDIGVSIVHDSGLLEFLRNVYESGIFRWVEGRINSLRESRSGVKSWLRVPRGAQQLQFSSNFSQTFFSIYNILSCICLGIFVVEMSISRIYVR</sequence>
<comment type="caution">
    <text evidence="2">The sequence shown here is derived from an EMBL/GenBank/DDBJ whole genome shotgun (WGS) entry which is preliminary data.</text>
</comment>